<reference evidence="2" key="2">
    <citation type="submission" date="2025-08" db="UniProtKB">
        <authorList>
            <consortium name="Ensembl"/>
        </authorList>
    </citation>
    <scope>IDENTIFICATION</scope>
    <source>
        <strain evidence="2">broiler</strain>
    </source>
</reference>
<dbReference type="Ensembl" id="ENSGALT00010038701.1">
    <property type="protein sequence ID" value="ENSGALP00010022383.1"/>
    <property type="gene ID" value="ENSGALG00010016098.1"/>
</dbReference>
<organism evidence="2 3">
    <name type="scientific">Gallus gallus</name>
    <name type="common">Chicken</name>
    <dbReference type="NCBI Taxonomy" id="9031"/>
    <lineage>
        <taxon>Eukaryota</taxon>
        <taxon>Metazoa</taxon>
        <taxon>Chordata</taxon>
        <taxon>Craniata</taxon>
        <taxon>Vertebrata</taxon>
        <taxon>Euteleostomi</taxon>
        <taxon>Archelosauria</taxon>
        <taxon>Archosauria</taxon>
        <taxon>Dinosauria</taxon>
        <taxon>Saurischia</taxon>
        <taxon>Theropoda</taxon>
        <taxon>Coelurosauria</taxon>
        <taxon>Aves</taxon>
        <taxon>Neognathae</taxon>
        <taxon>Galloanserae</taxon>
        <taxon>Galliformes</taxon>
        <taxon>Phasianidae</taxon>
        <taxon>Phasianinae</taxon>
        <taxon>Gallus</taxon>
    </lineage>
</organism>
<name>A0A8V0Z175_CHICK</name>
<reference evidence="2" key="3">
    <citation type="submission" date="2025-09" db="UniProtKB">
        <authorList>
            <consortium name="Ensembl"/>
        </authorList>
    </citation>
    <scope>IDENTIFICATION</scope>
    <source>
        <strain evidence="2">broiler</strain>
    </source>
</reference>
<sequence>MFQYSSPYIHTWRSPGTKALSHWDKSWELHAVTCSHKDRSSHSNQNNLSNWDRGFYVP</sequence>
<evidence type="ECO:0000256" key="1">
    <source>
        <dbReference type="SAM" id="MobiDB-lite"/>
    </source>
</evidence>
<dbReference type="Proteomes" id="UP000000539">
    <property type="component" value="Chromosome 20"/>
</dbReference>
<accession>A0A8V0Z175</accession>
<evidence type="ECO:0000313" key="3">
    <source>
        <dbReference type="Proteomes" id="UP000000539"/>
    </source>
</evidence>
<protein>
    <submittedName>
        <fullName evidence="2">Uncharacterized protein</fullName>
    </submittedName>
</protein>
<dbReference type="AlphaFoldDB" id="A0A8V0Z175"/>
<reference evidence="2" key="1">
    <citation type="submission" date="2020-11" db="EMBL/GenBank/DDBJ databases">
        <title>Gallus gallus (Chicken) genome, bGalGal1, GRCg7b, maternal haplotype autosomes + Z &amp; W.</title>
        <authorList>
            <person name="Warren W."/>
            <person name="Formenti G."/>
            <person name="Fedrigo O."/>
            <person name="Haase B."/>
            <person name="Mountcastle J."/>
            <person name="Balacco J."/>
            <person name="Tracey A."/>
            <person name="Schneider V."/>
            <person name="Okimoto R."/>
            <person name="Cheng H."/>
            <person name="Hawken R."/>
            <person name="Howe K."/>
            <person name="Jarvis E.D."/>
        </authorList>
    </citation>
    <scope>NUCLEOTIDE SEQUENCE [LARGE SCALE GENOMIC DNA]</scope>
    <source>
        <strain evidence="2">Broiler</strain>
    </source>
</reference>
<evidence type="ECO:0000313" key="2">
    <source>
        <dbReference type="Ensembl" id="ENSGALP00010022383.1"/>
    </source>
</evidence>
<feature type="region of interest" description="Disordered" evidence="1">
    <location>
        <begin position="36"/>
        <end position="58"/>
    </location>
</feature>
<keyword evidence="3" id="KW-1185">Reference proteome</keyword>
<proteinExistence type="predicted"/>